<protein>
    <submittedName>
        <fullName evidence="1">Putative biosynthetic protein (TIGR04099 family)</fullName>
    </submittedName>
</protein>
<dbReference type="RefSeq" id="WP_133591381.1">
    <property type="nucleotide sequence ID" value="NZ_SNVV01000008.1"/>
</dbReference>
<evidence type="ECO:0000313" key="2">
    <source>
        <dbReference type="Proteomes" id="UP000295129"/>
    </source>
</evidence>
<name>A0A4R6DZT5_9RHOO</name>
<evidence type="ECO:0000313" key="1">
    <source>
        <dbReference type="EMBL" id="TDN50907.1"/>
    </source>
</evidence>
<dbReference type="AlphaFoldDB" id="A0A4R6DZT5"/>
<dbReference type="Gene3D" id="3.10.129.10">
    <property type="entry name" value="Hotdog Thioesterase"/>
    <property type="match status" value="1"/>
</dbReference>
<proteinExistence type="predicted"/>
<reference evidence="1 2" key="1">
    <citation type="submission" date="2019-03" db="EMBL/GenBank/DDBJ databases">
        <title>Genomic Encyclopedia of Type Strains, Phase IV (KMG-IV): sequencing the most valuable type-strain genomes for metagenomic binning, comparative biology and taxonomic classification.</title>
        <authorList>
            <person name="Goeker M."/>
        </authorList>
    </citation>
    <scope>NUCLEOTIDE SEQUENCE [LARGE SCALE GENOMIC DNA]</scope>
    <source>
        <strain evidence="1 2">DSM 12121</strain>
    </source>
</reference>
<accession>A0A4R6DZT5</accession>
<dbReference type="NCBIfam" id="TIGR04098">
    <property type="entry name" value="LnmK_bifunc"/>
    <property type="match status" value="1"/>
</dbReference>
<dbReference type="InterPro" id="IPR024091">
    <property type="entry name" value="LnmK-like_bifun_acyl/decarbox"/>
</dbReference>
<keyword evidence="2" id="KW-1185">Reference proteome</keyword>
<dbReference type="EMBL" id="SNVV01000008">
    <property type="protein sequence ID" value="TDN50907.1"/>
    <property type="molecule type" value="Genomic_DNA"/>
</dbReference>
<dbReference type="NCBIfam" id="TIGR04099">
    <property type="entry name" value="biosn_Pnap_2097"/>
    <property type="match status" value="1"/>
</dbReference>
<sequence length="305" mass="33733">MSTATLSAAPPLFSFLPPGAAGHYRVGMPQLGLNGLSESWLLAECGDRHWQLLAQACGMPVSQLRDARHRRVYPAFRSVRLRHAELDAVLENDQLEIASSLGRVSRTQFYSKHVVSSAHGLRAVVDMLSAFVARERAGDNTSAARSAVSGFDAVPPLEEGERFAAHNRAWLQARREGDAARNGRPAHSYAPQAIRPCPSVHFNGAGFLYFARFHELVDHAEAAWFGPWAARCVTTERHTLYHGNADVGSTLSLQLCEFERHGSQLDHHAQIVRSDDHRVIADVTTRRRLRQPGADFLETLFEKAG</sequence>
<dbReference type="Proteomes" id="UP000295129">
    <property type="component" value="Unassembled WGS sequence"/>
</dbReference>
<organism evidence="1 2">
    <name type="scientific">Azoarcus indigens</name>
    <dbReference type="NCBI Taxonomy" id="29545"/>
    <lineage>
        <taxon>Bacteria</taxon>
        <taxon>Pseudomonadati</taxon>
        <taxon>Pseudomonadota</taxon>
        <taxon>Betaproteobacteria</taxon>
        <taxon>Rhodocyclales</taxon>
        <taxon>Zoogloeaceae</taxon>
        <taxon>Azoarcus</taxon>
    </lineage>
</organism>
<comment type="caution">
    <text evidence="1">The sequence shown here is derived from an EMBL/GenBank/DDBJ whole genome shotgun (WGS) entry which is preliminary data.</text>
</comment>
<dbReference type="OrthoDB" id="6847108at2"/>
<gene>
    <name evidence="1" type="ORF">C7389_108151</name>
</gene>